<name>A0ABP6A4M4_9ACTN</name>
<dbReference type="RefSeq" id="WP_344385470.1">
    <property type="nucleotide sequence ID" value="NZ_BAAATA010000040.1"/>
</dbReference>
<sequence>MLRILGLCVWGVRTVWHTESDGVFFCPDCGGDRSYRRRTGRRLLTVMGLPVAPRGQAGPVVECSACHGRHGTEALEHPTSARLTAMLRDAAHAVALAVLVAGGPDSRRARRAAAEAVREAGFPDCTEEELRALLAVRCPEGTPADDCGNRLAEQLRDALGPLAGHLALQGCEHLLVQGARIALSDGPYLPAERETLAAVGRCLMMSPEHTDSTLEAVARTPS</sequence>
<protein>
    <submittedName>
        <fullName evidence="1">TerB family tellurite resistance protein</fullName>
    </submittedName>
</protein>
<dbReference type="EMBL" id="BAAATA010000040">
    <property type="protein sequence ID" value="GAA2506386.1"/>
    <property type="molecule type" value="Genomic_DNA"/>
</dbReference>
<keyword evidence="2" id="KW-1185">Reference proteome</keyword>
<accession>A0ABP6A4M4</accession>
<gene>
    <name evidence="1" type="ORF">GCM10010406_48750</name>
</gene>
<evidence type="ECO:0000313" key="1">
    <source>
        <dbReference type="EMBL" id="GAA2506386.1"/>
    </source>
</evidence>
<organism evidence="1 2">
    <name type="scientific">Streptomyces thermolineatus</name>
    <dbReference type="NCBI Taxonomy" id="44033"/>
    <lineage>
        <taxon>Bacteria</taxon>
        <taxon>Bacillati</taxon>
        <taxon>Actinomycetota</taxon>
        <taxon>Actinomycetes</taxon>
        <taxon>Kitasatosporales</taxon>
        <taxon>Streptomycetaceae</taxon>
        <taxon>Streptomyces</taxon>
    </lineage>
</organism>
<evidence type="ECO:0000313" key="2">
    <source>
        <dbReference type="Proteomes" id="UP001501358"/>
    </source>
</evidence>
<comment type="caution">
    <text evidence="1">The sequence shown here is derived from an EMBL/GenBank/DDBJ whole genome shotgun (WGS) entry which is preliminary data.</text>
</comment>
<dbReference type="Proteomes" id="UP001501358">
    <property type="component" value="Unassembled WGS sequence"/>
</dbReference>
<proteinExistence type="predicted"/>
<dbReference type="SUPFAM" id="SSF158682">
    <property type="entry name" value="TerB-like"/>
    <property type="match status" value="1"/>
</dbReference>
<reference evidence="2" key="1">
    <citation type="journal article" date="2019" name="Int. J. Syst. Evol. Microbiol.">
        <title>The Global Catalogue of Microorganisms (GCM) 10K type strain sequencing project: providing services to taxonomists for standard genome sequencing and annotation.</title>
        <authorList>
            <consortium name="The Broad Institute Genomics Platform"/>
            <consortium name="The Broad Institute Genome Sequencing Center for Infectious Disease"/>
            <person name="Wu L."/>
            <person name="Ma J."/>
        </authorList>
    </citation>
    <scope>NUCLEOTIDE SEQUENCE [LARGE SCALE GENOMIC DNA]</scope>
    <source>
        <strain evidence="2">JCM 6307</strain>
    </source>
</reference>
<dbReference type="InterPro" id="IPR029024">
    <property type="entry name" value="TerB-like"/>
</dbReference>